<accession>A0AB39YES1</accession>
<evidence type="ECO:0000259" key="5">
    <source>
        <dbReference type="Pfam" id="PF02668"/>
    </source>
</evidence>
<evidence type="ECO:0000256" key="1">
    <source>
        <dbReference type="ARBA" id="ARBA00001954"/>
    </source>
</evidence>
<dbReference type="GO" id="GO:0051213">
    <property type="term" value="F:dioxygenase activity"/>
    <property type="evidence" value="ECO:0007669"/>
    <property type="project" value="UniProtKB-KW"/>
</dbReference>
<protein>
    <submittedName>
        <fullName evidence="6">TauD/TfdA family dioxygenase</fullName>
        <ecNumber evidence="6">1.14.11.-</ecNumber>
    </submittedName>
</protein>
<dbReference type="AlphaFoldDB" id="A0AB39YES1"/>
<dbReference type="Gene3D" id="3.60.130.10">
    <property type="entry name" value="Clavaminate synthase-like"/>
    <property type="match status" value="1"/>
</dbReference>
<name>A0AB39YES1_9ACTN</name>
<keyword evidence="4" id="KW-0045">Antibiotic biosynthesis</keyword>
<keyword evidence="2 6" id="KW-0560">Oxidoreductase</keyword>
<evidence type="ECO:0000256" key="3">
    <source>
        <dbReference type="ARBA" id="ARBA00023004"/>
    </source>
</evidence>
<organism evidence="6">
    <name type="scientific">Streptomyces sp. R33</name>
    <dbReference type="NCBI Taxonomy" id="3238629"/>
    <lineage>
        <taxon>Bacteria</taxon>
        <taxon>Bacillati</taxon>
        <taxon>Actinomycetota</taxon>
        <taxon>Actinomycetes</taxon>
        <taxon>Kitasatosporales</taxon>
        <taxon>Streptomycetaceae</taxon>
        <taxon>Streptomyces</taxon>
    </lineage>
</organism>
<keyword evidence="3" id="KW-0408">Iron</keyword>
<proteinExistence type="predicted"/>
<evidence type="ECO:0000256" key="4">
    <source>
        <dbReference type="ARBA" id="ARBA00023194"/>
    </source>
</evidence>
<keyword evidence="6" id="KW-0223">Dioxygenase</keyword>
<dbReference type="GO" id="GO:0017000">
    <property type="term" value="P:antibiotic biosynthetic process"/>
    <property type="evidence" value="ECO:0007669"/>
    <property type="project" value="UniProtKB-KW"/>
</dbReference>
<sequence length="303" mass="33725">MPGGVTDGWVRESFASSREFRLPYVRDHEVLTRRVRDALLDGPGFALVTGTPVAAMSTAEAQEFGVTMLRHLGEPLPQGRGAETALGWLVRDEGVSAHTDSRRFHEDAYTSKSRGYLHLHNDRAVRPFGQEPDVIALFTHRRARQGGASVLVDGWTLYRLVRAEFPGLLAPLSTPFAFDRRHVTPPGESPVVWAPVFEQVDGRVRVRCNVKRLETGAELSAEPLPPERRAALDALGRLLARPELRVTALLEDGDCLVIDDRRVLHGRTSYEDHADPARRRCLVRVMYRSPGRSGTARWGRTGA</sequence>
<dbReference type="InterPro" id="IPR042098">
    <property type="entry name" value="TauD-like_sf"/>
</dbReference>
<gene>
    <name evidence="6" type="ORF">AB5J51_36150</name>
</gene>
<feature type="domain" description="TauD/TfdA-like" evidence="5">
    <location>
        <begin position="17"/>
        <end position="286"/>
    </location>
</feature>
<dbReference type="EMBL" id="CP165727">
    <property type="protein sequence ID" value="XDV67974.1"/>
    <property type="molecule type" value="Genomic_DNA"/>
</dbReference>
<dbReference type="EC" id="1.14.11.-" evidence="6"/>
<dbReference type="RefSeq" id="WP_369779638.1">
    <property type="nucleotide sequence ID" value="NZ_CP165727.1"/>
</dbReference>
<dbReference type="PANTHER" id="PTHR10696:SF56">
    <property type="entry name" value="TAUD_TFDA-LIKE DOMAIN-CONTAINING PROTEIN"/>
    <property type="match status" value="1"/>
</dbReference>
<dbReference type="SUPFAM" id="SSF51197">
    <property type="entry name" value="Clavaminate synthase-like"/>
    <property type="match status" value="1"/>
</dbReference>
<dbReference type="Pfam" id="PF02668">
    <property type="entry name" value="TauD"/>
    <property type="match status" value="1"/>
</dbReference>
<dbReference type="InterPro" id="IPR050411">
    <property type="entry name" value="AlphaKG_dependent_hydroxylases"/>
</dbReference>
<evidence type="ECO:0000313" key="6">
    <source>
        <dbReference type="EMBL" id="XDV67974.1"/>
    </source>
</evidence>
<dbReference type="InterPro" id="IPR003819">
    <property type="entry name" value="TauD/TfdA-like"/>
</dbReference>
<dbReference type="PANTHER" id="PTHR10696">
    <property type="entry name" value="GAMMA-BUTYROBETAINE HYDROXYLASE-RELATED"/>
    <property type="match status" value="1"/>
</dbReference>
<comment type="cofactor">
    <cofactor evidence="1">
        <name>Fe(2+)</name>
        <dbReference type="ChEBI" id="CHEBI:29033"/>
    </cofactor>
</comment>
<reference evidence="6" key="1">
    <citation type="submission" date="2024-08" db="EMBL/GenBank/DDBJ databases">
        <authorList>
            <person name="Yu S.T."/>
        </authorList>
    </citation>
    <scope>NUCLEOTIDE SEQUENCE</scope>
    <source>
        <strain evidence="6">R33</strain>
    </source>
</reference>
<evidence type="ECO:0000256" key="2">
    <source>
        <dbReference type="ARBA" id="ARBA00023002"/>
    </source>
</evidence>